<protein>
    <submittedName>
        <fullName evidence="1">Uncharacterized protein</fullName>
    </submittedName>
</protein>
<evidence type="ECO:0000313" key="1">
    <source>
        <dbReference type="EMBL" id="MBS4102464.1"/>
    </source>
</evidence>
<dbReference type="Proteomes" id="UP000676853">
    <property type="component" value="Unassembled WGS sequence"/>
</dbReference>
<dbReference type="RefSeq" id="WP_212554180.1">
    <property type="nucleotide sequence ID" value="NZ_JAGXOE010000034.1"/>
</dbReference>
<sequence length="60" mass="6885">MKGYVLELSWDNADHCNAIRKIILERLRENDEPGMGPQAKALGYVAVLFEERRLELEGLL</sequence>
<reference evidence="1 2" key="1">
    <citation type="submission" date="2021-04" db="EMBL/GenBank/DDBJ databases">
        <title>Whole genome sequence analysis of a thiophenic sulfur metabolizing bacteria.</title>
        <authorList>
            <person name="Akhtar N."/>
            <person name="Akram J."/>
            <person name="Aslam A."/>
        </authorList>
    </citation>
    <scope>NUCLEOTIDE SEQUENCE [LARGE SCALE GENOMIC DNA]</scope>
    <source>
        <strain evidence="1 2">3OW</strain>
    </source>
</reference>
<dbReference type="EMBL" id="JAGXOE010000034">
    <property type="protein sequence ID" value="MBS4102464.1"/>
    <property type="molecule type" value="Genomic_DNA"/>
</dbReference>
<gene>
    <name evidence="1" type="ORF">KFZ73_14600</name>
</gene>
<organism evidence="1 2">
    <name type="scientific">Tsukamurella paurometabola</name>
    <name type="common">Corynebacterium paurometabolum</name>
    <dbReference type="NCBI Taxonomy" id="2061"/>
    <lineage>
        <taxon>Bacteria</taxon>
        <taxon>Bacillati</taxon>
        <taxon>Actinomycetota</taxon>
        <taxon>Actinomycetes</taxon>
        <taxon>Mycobacteriales</taxon>
        <taxon>Tsukamurellaceae</taxon>
        <taxon>Tsukamurella</taxon>
    </lineage>
</organism>
<evidence type="ECO:0000313" key="2">
    <source>
        <dbReference type="Proteomes" id="UP000676853"/>
    </source>
</evidence>
<accession>A0ABS5NDX2</accession>
<proteinExistence type="predicted"/>
<keyword evidence="2" id="KW-1185">Reference proteome</keyword>
<comment type="caution">
    <text evidence="1">The sequence shown here is derived from an EMBL/GenBank/DDBJ whole genome shotgun (WGS) entry which is preliminary data.</text>
</comment>
<name>A0ABS5NDX2_TSUPA</name>